<dbReference type="InterPro" id="IPR050177">
    <property type="entry name" value="Lipid_A_modif_metabolic_enz"/>
</dbReference>
<dbReference type="PANTHER" id="PTHR43245:SF13">
    <property type="entry name" value="UDP-D-APIOSE_UDP-D-XYLOSE SYNTHASE 2"/>
    <property type="match status" value="1"/>
</dbReference>
<sequence length="322" mass="33673">MTVLVTGAGLIGRLTAERLAARGDAVVLADVRPPPPVAGDVTAVVADVTDFAALAAIVRTHGVTRIVHTAAMLSTGIRQDPRRGVEVNVLGTANVLEVARQSGVARVVVASSTTVTYSVFGSLGPEPIGEDVRMAVVSERPGSIYAATKLAGEHLALVYHDLYGLDTVVLRYGAVIGSDGGPSTSVPGRLLDGLIAAGRSGRTMVLDDPYLVWGGEEEFVDARDCADANVAALDASRPLARVYTIATGRTVTLAGFVDAVRMVLPDLAVECGPEPATGFAGFRHRRPAPSSPEAAARELDFRCRHDLASTIRWTAFGRVQPS</sequence>
<dbReference type="Gene3D" id="3.40.50.720">
    <property type="entry name" value="NAD(P)-binding Rossmann-like Domain"/>
    <property type="match status" value="1"/>
</dbReference>
<comment type="caution">
    <text evidence="2">The sequence shown here is derived from an EMBL/GenBank/DDBJ whole genome shotgun (WGS) entry which is preliminary data.</text>
</comment>
<dbReference type="RefSeq" id="WP_054359576.1">
    <property type="nucleotide sequence ID" value="NZ_LJYW01000001.1"/>
</dbReference>
<dbReference type="Proteomes" id="UP000048984">
    <property type="component" value="Unassembled WGS sequence"/>
</dbReference>
<organism evidence="2 3">
    <name type="scientific">Prosthecodimorpha hirschii</name>
    <dbReference type="NCBI Taxonomy" id="665126"/>
    <lineage>
        <taxon>Bacteria</taxon>
        <taxon>Pseudomonadati</taxon>
        <taxon>Pseudomonadota</taxon>
        <taxon>Alphaproteobacteria</taxon>
        <taxon>Hyphomicrobiales</taxon>
        <taxon>Ancalomicrobiaceae</taxon>
        <taxon>Prosthecodimorpha</taxon>
    </lineage>
</organism>
<evidence type="ECO:0000259" key="1">
    <source>
        <dbReference type="Pfam" id="PF01370"/>
    </source>
</evidence>
<gene>
    <name evidence="2" type="ORF">ABB55_15280</name>
</gene>
<name>A0A0P6VNK0_9HYPH</name>
<evidence type="ECO:0000313" key="3">
    <source>
        <dbReference type="Proteomes" id="UP000048984"/>
    </source>
</evidence>
<dbReference type="STRING" id="665126.ABB55_15280"/>
<dbReference type="SUPFAM" id="SSF51735">
    <property type="entry name" value="NAD(P)-binding Rossmann-fold domains"/>
    <property type="match status" value="1"/>
</dbReference>
<dbReference type="InterPro" id="IPR036291">
    <property type="entry name" value="NAD(P)-bd_dom_sf"/>
</dbReference>
<feature type="domain" description="NAD-dependent epimerase/dehydratase" evidence="1">
    <location>
        <begin position="3"/>
        <end position="245"/>
    </location>
</feature>
<evidence type="ECO:0000313" key="2">
    <source>
        <dbReference type="EMBL" id="KPL53411.1"/>
    </source>
</evidence>
<keyword evidence="3" id="KW-1185">Reference proteome</keyword>
<dbReference type="PANTHER" id="PTHR43245">
    <property type="entry name" value="BIFUNCTIONAL POLYMYXIN RESISTANCE PROTEIN ARNA"/>
    <property type="match status" value="1"/>
</dbReference>
<dbReference type="Pfam" id="PF01370">
    <property type="entry name" value="Epimerase"/>
    <property type="match status" value="1"/>
</dbReference>
<reference evidence="2 3" key="2">
    <citation type="submission" date="2015-10" db="EMBL/GenBank/DDBJ databases">
        <title>Draft Genome Sequence of Prosthecomicrobium hirschii ATCC 27832.</title>
        <authorList>
            <person name="Daniel J."/>
            <person name="Givan S.A."/>
            <person name="Brun Y.V."/>
            <person name="Brown P.J."/>
        </authorList>
    </citation>
    <scope>NUCLEOTIDE SEQUENCE [LARGE SCALE GENOMIC DNA]</scope>
    <source>
        <strain evidence="2 3">16</strain>
    </source>
</reference>
<dbReference type="AlphaFoldDB" id="A0A0P6VNK0"/>
<dbReference type="EMBL" id="LJYW01000001">
    <property type="protein sequence ID" value="KPL53411.1"/>
    <property type="molecule type" value="Genomic_DNA"/>
</dbReference>
<proteinExistence type="predicted"/>
<protein>
    <submittedName>
        <fullName evidence="2">UDP-glucose 4-epimerase</fullName>
    </submittedName>
</protein>
<reference evidence="2 3" key="1">
    <citation type="submission" date="2015-09" db="EMBL/GenBank/DDBJ databases">
        <authorList>
            <person name="Jackson K.R."/>
            <person name="Lunt B.L."/>
            <person name="Fisher J.N.B."/>
            <person name="Gardner A.V."/>
            <person name="Bailey M.E."/>
            <person name="Deus L.M."/>
            <person name="Earl A.S."/>
            <person name="Gibby P.D."/>
            <person name="Hartmann K.A."/>
            <person name="Liu J.E."/>
            <person name="Manci A.M."/>
            <person name="Nielsen D.A."/>
            <person name="Solomon M.B."/>
            <person name="Breakwell D.P."/>
            <person name="Burnett S.H."/>
            <person name="Grose J.H."/>
        </authorList>
    </citation>
    <scope>NUCLEOTIDE SEQUENCE [LARGE SCALE GENOMIC DNA]</scope>
    <source>
        <strain evidence="2 3">16</strain>
    </source>
</reference>
<accession>A0A0P6VNK0</accession>
<dbReference type="InterPro" id="IPR001509">
    <property type="entry name" value="Epimerase_deHydtase"/>
</dbReference>